<dbReference type="InterPro" id="IPR003710">
    <property type="entry name" value="ApbA"/>
</dbReference>
<evidence type="ECO:0000259" key="12">
    <source>
        <dbReference type="Pfam" id="PF08546"/>
    </source>
</evidence>
<evidence type="ECO:0000256" key="10">
    <source>
        <dbReference type="RuleBase" id="RU362068"/>
    </source>
</evidence>
<dbReference type="PANTHER" id="PTHR21708">
    <property type="entry name" value="PROBABLE 2-DEHYDROPANTOATE 2-REDUCTASE"/>
    <property type="match status" value="1"/>
</dbReference>
<dbReference type="RefSeq" id="WP_202828609.1">
    <property type="nucleotide sequence ID" value="NZ_JAEUXJ010000021.1"/>
</dbReference>
<name>A0ABS1VB14_9PROT</name>
<dbReference type="SUPFAM" id="SSF48179">
    <property type="entry name" value="6-phosphogluconate dehydrogenase C-terminal domain-like"/>
    <property type="match status" value="1"/>
</dbReference>
<evidence type="ECO:0000313" key="13">
    <source>
        <dbReference type="EMBL" id="MBL6458867.1"/>
    </source>
</evidence>
<dbReference type="EMBL" id="JAEUXJ010000021">
    <property type="protein sequence ID" value="MBL6458867.1"/>
    <property type="molecule type" value="Genomic_DNA"/>
</dbReference>
<dbReference type="Gene3D" id="3.40.50.720">
    <property type="entry name" value="NAD(P)-binding Rossmann-like Domain"/>
    <property type="match status" value="1"/>
</dbReference>
<reference evidence="13 14" key="1">
    <citation type="submission" date="2021-01" db="EMBL/GenBank/DDBJ databases">
        <title>Belnapia mucosa sp. nov. and Belnapia arida sp. nov., isolated from the Tabernas Desert (Almeria, Spain).</title>
        <authorList>
            <person name="Molina-Menor E."/>
            <person name="Vidal-Verdu A."/>
            <person name="Calonge A."/>
            <person name="Satari L."/>
            <person name="Pereto Magraner J."/>
            <person name="Porcar Miralles M."/>
        </authorList>
    </citation>
    <scope>NUCLEOTIDE SEQUENCE [LARGE SCALE GENOMIC DNA]</scope>
    <source>
        <strain evidence="13 14">T6</strain>
    </source>
</reference>
<comment type="pathway">
    <text evidence="1 10">Cofactor biosynthesis; (R)-pantothenate biosynthesis; (R)-pantoate from 3-methyl-2-oxobutanoate: step 2/2.</text>
</comment>
<dbReference type="Gene3D" id="1.10.1040.10">
    <property type="entry name" value="N-(1-d-carboxylethyl)-l-norvaline Dehydrogenase, domain 2"/>
    <property type="match status" value="1"/>
</dbReference>
<evidence type="ECO:0000256" key="5">
    <source>
        <dbReference type="ARBA" id="ARBA00022655"/>
    </source>
</evidence>
<keyword evidence="14" id="KW-1185">Reference proteome</keyword>
<comment type="similarity">
    <text evidence="2 10">Belongs to the ketopantoate reductase family.</text>
</comment>
<dbReference type="InterPro" id="IPR051402">
    <property type="entry name" value="KPR-Related"/>
</dbReference>
<keyword evidence="7 10" id="KW-0560">Oxidoreductase</keyword>
<comment type="function">
    <text evidence="10">Catalyzes the NADPH-dependent reduction of ketopantoate into pantoic acid.</text>
</comment>
<evidence type="ECO:0000256" key="3">
    <source>
        <dbReference type="ARBA" id="ARBA00013014"/>
    </source>
</evidence>
<evidence type="ECO:0000256" key="2">
    <source>
        <dbReference type="ARBA" id="ARBA00007870"/>
    </source>
</evidence>
<keyword evidence="6 10" id="KW-0521">NADP</keyword>
<evidence type="ECO:0000259" key="11">
    <source>
        <dbReference type="Pfam" id="PF02558"/>
    </source>
</evidence>
<sequence>MRILVMGAGAVGGYFGGRLAQAGVVKEVAFLVRPGRKKQLDRDGLVIESPSTGDFRSPVTALLAEEVEPGWDVVLLTCKAYDLEAAVAAIRPAVDERTAVLPLLNGLSHIDTLEAAFGKGRVLGGLAKVQATLALEGVVRHLAPFTALEFGELDGRTTERVLALEAAFARTPIKVEAVSDIRGRMWEKLTFLGALAAATVLMRANLGEIAHAPQGGAWLERLLQRNAAIAAAHGYPVRSEAMEREFLPFFRTAVPGSAGATASMLRDLEAGGRIEADHILGFLLDAARRAGLPDELHEAAYLHAKAYEARREARRFPGS</sequence>
<accession>A0ABS1VB14</accession>
<evidence type="ECO:0000256" key="7">
    <source>
        <dbReference type="ARBA" id="ARBA00023002"/>
    </source>
</evidence>
<dbReference type="InterPro" id="IPR008927">
    <property type="entry name" value="6-PGluconate_DH-like_C_sf"/>
</dbReference>
<evidence type="ECO:0000256" key="4">
    <source>
        <dbReference type="ARBA" id="ARBA00019465"/>
    </source>
</evidence>
<dbReference type="Pfam" id="PF02558">
    <property type="entry name" value="ApbA"/>
    <property type="match status" value="1"/>
</dbReference>
<keyword evidence="5 10" id="KW-0566">Pantothenate biosynthesis</keyword>
<dbReference type="InterPro" id="IPR013332">
    <property type="entry name" value="KPR_N"/>
</dbReference>
<protein>
    <recommendedName>
        <fullName evidence="4 10">2-dehydropantoate 2-reductase</fullName>
        <ecNumber evidence="3 10">1.1.1.169</ecNumber>
    </recommendedName>
    <alternativeName>
        <fullName evidence="8 10">Ketopantoate reductase</fullName>
    </alternativeName>
</protein>
<comment type="caution">
    <text evidence="13">The sequence shown here is derived from an EMBL/GenBank/DDBJ whole genome shotgun (WGS) entry which is preliminary data.</text>
</comment>
<dbReference type="InterPro" id="IPR036291">
    <property type="entry name" value="NAD(P)-bd_dom_sf"/>
</dbReference>
<dbReference type="Proteomes" id="UP000606490">
    <property type="component" value="Unassembled WGS sequence"/>
</dbReference>
<evidence type="ECO:0000256" key="6">
    <source>
        <dbReference type="ARBA" id="ARBA00022857"/>
    </source>
</evidence>
<feature type="domain" description="Ketopantoate reductase C-terminal" evidence="12">
    <location>
        <begin position="180"/>
        <end position="307"/>
    </location>
</feature>
<dbReference type="SUPFAM" id="SSF51735">
    <property type="entry name" value="NAD(P)-binding Rossmann-fold domains"/>
    <property type="match status" value="1"/>
</dbReference>
<evidence type="ECO:0000256" key="8">
    <source>
        <dbReference type="ARBA" id="ARBA00032024"/>
    </source>
</evidence>
<evidence type="ECO:0000313" key="14">
    <source>
        <dbReference type="Proteomes" id="UP000606490"/>
    </source>
</evidence>
<dbReference type="PANTHER" id="PTHR21708:SF26">
    <property type="entry name" value="2-DEHYDROPANTOATE 2-REDUCTASE"/>
    <property type="match status" value="1"/>
</dbReference>
<dbReference type="EC" id="1.1.1.169" evidence="3 10"/>
<organism evidence="13 14">
    <name type="scientific">Belnapia mucosa</name>
    <dbReference type="NCBI Taxonomy" id="2804532"/>
    <lineage>
        <taxon>Bacteria</taxon>
        <taxon>Pseudomonadati</taxon>
        <taxon>Pseudomonadota</taxon>
        <taxon>Alphaproteobacteria</taxon>
        <taxon>Acetobacterales</taxon>
        <taxon>Roseomonadaceae</taxon>
        <taxon>Belnapia</taxon>
    </lineage>
</organism>
<comment type="catalytic activity">
    <reaction evidence="9 10">
        <text>(R)-pantoate + NADP(+) = 2-dehydropantoate + NADPH + H(+)</text>
        <dbReference type="Rhea" id="RHEA:16233"/>
        <dbReference type="ChEBI" id="CHEBI:11561"/>
        <dbReference type="ChEBI" id="CHEBI:15378"/>
        <dbReference type="ChEBI" id="CHEBI:15980"/>
        <dbReference type="ChEBI" id="CHEBI:57783"/>
        <dbReference type="ChEBI" id="CHEBI:58349"/>
        <dbReference type="EC" id="1.1.1.169"/>
    </reaction>
</comment>
<proteinExistence type="inferred from homology"/>
<gene>
    <name evidence="13" type="ORF">JMJ55_26410</name>
</gene>
<dbReference type="InterPro" id="IPR013752">
    <property type="entry name" value="KPA_reductase"/>
</dbReference>
<feature type="domain" description="Ketopantoate reductase N-terminal" evidence="11">
    <location>
        <begin position="3"/>
        <end position="154"/>
    </location>
</feature>
<evidence type="ECO:0000256" key="9">
    <source>
        <dbReference type="ARBA" id="ARBA00048793"/>
    </source>
</evidence>
<dbReference type="Pfam" id="PF08546">
    <property type="entry name" value="ApbA_C"/>
    <property type="match status" value="1"/>
</dbReference>
<dbReference type="NCBIfam" id="TIGR00745">
    <property type="entry name" value="apbA_panE"/>
    <property type="match status" value="1"/>
</dbReference>
<dbReference type="InterPro" id="IPR013328">
    <property type="entry name" value="6PGD_dom2"/>
</dbReference>
<evidence type="ECO:0000256" key="1">
    <source>
        <dbReference type="ARBA" id="ARBA00004994"/>
    </source>
</evidence>